<accession>A0A6S6T5L9</accession>
<dbReference type="PANTHER" id="PTHR38340">
    <property type="entry name" value="S-LAYER PROTEIN"/>
    <property type="match status" value="1"/>
</dbReference>
<dbReference type="Pfam" id="PF19671">
    <property type="entry name" value="DUF6174"/>
    <property type="match status" value="2"/>
</dbReference>
<evidence type="ECO:0000313" key="5">
    <source>
        <dbReference type="EMBL" id="CAA6814553.1"/>
    </source>
</evidence>
<dbReference type="Pfam" id="PF00353">
    <property type="entry name" value="HemolysinCabind"/>
    <property type="match status" value="2"/>
</dbReference>
<reference evidence="5" key="1">
    <citation type="submission" date="2020-01" db="EMBL/GenBank/DDBJ databases">
        <authorList>
            <person name="Meier V. D."/>
            <person name="Meier V D."/>
        </authorList>
    </citation>
    <scope>NUCLEOTIDE SEQUENCE</scope>
    <source>
        <strain evidence="5">HLG_WM_MAG_07</strain>
    </source>
</reference>
<keyword evidence="3" id="KW-0106">Calcium</keyword>
<keyword evidence="2" id="KW-0964">Secreted</keyword>
<evidence type="ECO:0000256" key="1">
    <source>
        <dbReference type="ARBA" id="ARBA00004613"/>
    </source>
</evidence>
<feature type="region of interest" description="Disordered" evidence="4">
    <location>
        <begin position="1"/>
        <end position="32"/>
    </location>
</feature>
<sequence length="829" mass="90396">MNVTQATNSQIQSMARSYQGHSTQQSTTQHKGVQSSNLQSLIALIQQLISQLQGRQQSGQQQNSDDRNNTLTGTRKDDVLRGFDGNDKLNGRNGNDQLFGGRGNDRLNGGRGNDTLEGGNGKDTLISKFGNDTLNGGHGNDIAHIRGGNVDDYTVTEDSNKNSFTLTHKTAEHTVSLSNIERFKFNDITLNQAQLRERIESPKPPTEPILDLDPQVRSAIQERFSIFGEQNFNVIDKDSSKSLTAGDVISISGGITGGPIRDITLSQEDVNAVTGGTDHSALKEEFEANKQKWLDNRPTDYSYTVERSGFLGPEARKPIDITVEGDTITDSQFSDGSAGPVPDFNKLSVDDLFNTVENAINSGAAEIRVTYDEKLGHPTSIFIDQSRLIADEEVFLSASNLKELNTSNPEPLTLSKEQQNAIGGRFNHTPPPIIADGISTQYTGIALDNNGDGKLSVGDTVKLRDTGGLLGLDRIRDHVLTAADIADIETDRSNPLLDISKGLSAQQKIRLENAITQEGGIQGQISIGNVHDTNSDGKLSVGDYVQIQQEFEQPLGQEDSQIGKPIGILSFHRITEKELDRYLNDSHNPQELTLTPKESQALSQYFNDTAPLAYDGLATEFTGKVFDSDGNKQLSAGDQVELRKYGGNGIPQADFTELYTLTDKDIAAISNTDNTSDVRAEFEANKQKWLDNRPENYNYQLQRGGFITPDARAPVNLTVNGTQVVKAVFTPPDIIIDSQEAIPGSDVPDFNKLTVDDLFSTVENAINAGAAEVRVTYDETLGYPTSIFIDQNQQIADEEIFLNASQLAALPDSDTNPPSIKIQQSSMLS</sequence>
<dbReference type="GO" id="GO:0004035">
    <property type="term" value="F:alkaline phosphatase activity"/>
    <property type="evidence" value="ECO:0007669"/>
    <property type="project" value="UniProtKB-EC"/>
</dbReference>
<feature type="compositionally biased region" description="Basic and acidic residues" evidence="4">
    <location>
        <begin position="64"/>
        <end position="90"/>
    </location>
</feature>
<dbReference type="PROSITE" id="PS00018">
    <property type="entry name" value="EF_HAND_1"/>
    <property type="match status" value="1"/>
</dbReference>
<evidence type="ECO:0000256" key="2">
    <source>
        <dbReference type="ARBA" id="ARBA00022525"/>
    </source>
</evidence>
<comment type="subcellular location">
    <subcellularLocation>
        <location evidence="1">Secreted</location>
    </subcellularLocation>
</comment>
<keyword evidence="5" id="KW-0378">Hydrolase</keyword>
<feature type="region of interest" description="Disordered" evidence="4">
    <location>
        <begin position="55"/>
        <end position="124"/>
    </location>
</feature>
<feature type="compositionally biased region" description="Polar residues" evidence="4">
    <location>
        <begin position="1"/>
        <end position="20"/>
    </location>
</feature>
<feature type="compositionally biased region" description="Low complexity" evidence="4">
    <location>
        <begin position="21"/>
        <end position="32"/>
    </location>
</feature>
<dbReference type="SUPFAM" id="SSF51120">
    <property type="entry name" value="beta-Roll"/>
    <property type="match status" value="1"/>
</dbReference>
<protein>
    <submittedName>
        <fullName evidence="5">Alkaline phosphatase (EC)</fullName>
        <ecNumber evidence="5">3.1.3.1</ecNumber>
    </submittedName>
</protein>
<gene>
    <name evidence="5" type="ORF">HELGO_WM4340</name>
</gene>
<dbReference type="EC" id="3.1.3.1" evidence="5"/>
<dbReference type="InterPro" id="IPR046172">
    <property type="entry name" value="DUF6174"/>
</dbReference>
<dbReference type="InterPro" id="IPR018511">
    <property type="entry name" value="Hemolysin-typ_Ca-bd_CS"/>
</dbReference>
<dbReference type="InterPro" id="IPR011049">
    <property type="entry name" value="Serralysin-like_metalloprot_C"/>
</dbReference>
<dbReference type="AlphaFoldDB" id="A0A6S6T5L9"/>
<dbReference type="GO" id="GO:0005576">
    <property type="term" value="C:extracellular region"/>
    <property type="evidence" value="ECO:0007669"/>
    <property type="project" value="UniProtKB-SubCell"/>
</dbReference>
<proteinExistence type="predicted"/>
<dbReference type="PRINTS" id="PR00313">
    <property type="entry name" value="CABNDNGRPT"/>
</dbReference>
<dbReference type="GO" id="GO:0005509">
    <property type="term" value="F:calcium ion binding"/>
    <property type="evidence" value="ECO:0007669"/>
    <property type="project" value="InterPro"/>
</dbReference>
<organism evidence="5">
    <name type="scientific">uncultured Thiotrichaceae bacterium</name>
    <dbReference type="NCBI Taxonomy" id="298394"/>
    <lineage>
        <taxon>Bacteria</taxon>
        <taxon>Pseudomonadati</taxon>
        <taxon>Pseudomonadota</taxon>
        <taxon>Gammaproteobacteria</taxon>
        <taxon>Thiotrichales</taxon>
        <taxon>Thiotrichaceae</taxon>
        <taxon>environmental samples</taxon>
    </lineage>
</organism>
<evidence type="ECO:0000256" key="3">
    <source>
        <dbReference type="ARBA" id="ARBA00022837"/>
    </source>
</evidence>
<name>A0A6S6T5L9_9GAMM</name>
<dbReference type="InterPro" id="IPR050557">
    <property type="entry name" value="RTX_toxin/Mannuronan_C5-epim"/>
</dbReference>
<evidence type="ECO:0000256" key="4">
    <source>
        <dbReference type="SAM" id="MobiDB-lite"/>
    </source>
</evidence>
<dbReference type="InterPro" id="IPR018247">
    <property type="entry name" value="EF_Hand_1_Ca_BS"/>
</dbReference>
<dbReference type="InterPro" id="IPR001343">
    <property type="entry name" value="Hemolysn_Ca-bd"/>
</dbReference>
<dbReference type="PANTHER" id="PTHR38340:SF1">
    <property type="entry name" value="S-LAYER PROTEIN"/>
    <property type="match status" value="1"/>
</dbReference>
<dbReference type="Gene3D" id="2.150.10.10">
    <property type="entry name" value="Serralysin-like metalloprotease, C-terminal"/>
    <property type="match status" value="1"/>
</dbReference>
<dbReference type="EMBL" id="CACVAY010000071">
    <property type="protein sequence ID" value="CAA6814553.1"/>
    <property type="molecule type" value="Genomic_DNA"/>
</dbReference>
<dbReference type="PROSITE" id="PS00330">
    <property type="entry name" value="HEMOLYSIN_CALCIUM"/>
    <property type="match status" value="3"/>
</dbReference>